<name>W7QCY7_9ALTE</name>
<evidence type="ECO:0000313" key="3">
    <source>
        <dbReference type="Proteomes" id="UP000019276"/>
    </source>
</evidence>
<dbReference type="InterPro" id="IPR052340">
    <property type="entry name" value="RNase_Y/CdgJ"/>
</dbReference>
<dbReference type="RefSeq" id="WP_051479693.1">
    <property type="nucleotide sequence ID" value="NZ_ARZY01000009.1"/>
</dbReference>
<dbReference type="InterPro" id="IPR013976">
    <property type="entry name" value="HDOD"/>
</dbReference>
<reference evidence="2 3" key="1">
    <citation type="journal article" date="2014" name="Genome Announc.">
        <title>Draft Genome Sequence of the Agar-Degrading Bacterium Catenovulum sp. Strain DS-2, Isolated from Intestines of Haliotis diversicolor.</title>
        <authorList>
            <person name="Shan D."/>
            <person name="Li X."/>
            <person name="Gu Z."/>
            <person name="Wei G."/>
            <person name="Gao Z."/>
            <person name="Shao Z."/>
        </authorList>
    </citation>
    <scope>NUCLEOTIDE SEQUENCE [LARGE SCALE GENOMIC DNA]</scope>
    <source>
        <strain evidence="2 3">DS-2</strain>
    </source>
</reference>
<dbReference type="AlphaFoldDB" id="W7QCY7"/>
<dbReference type="Proteomes" id="UP000019276">
    <property type="component" value="Unassembled WGS sequence"/>
</dbReference>
<gene>
    <name evidence="2" type="ORF">DS2_06876</name>
</gene>
<dbReference type="PROSITE" id="PS51833">
    <property type="entry name" value="HDOD"/>
    <property type="match status" value="1"/>
</dbReference>
<accession>W7QCY7</accession>
<feature type="domain" description="HDOD" evidence="1">
    <location>
        <begin position="13"/>
        <end position="206"/>
    </location>
</feature>
<evidence type="ECO:0000313" key="2">
    <source>
        <dbReference type="EMBL" id="EWH10754.1"/>
    </source>
</evidence>
<dbReference type="PANTHER" id="PTHR33525:SF5">
    <property type="entry name" value="TWO COMPONENT SIGNAL TRANSDUCTION SYSTEM RESPONSE REGULATOR"/>
    <property type="match status" value="1"/>
</dbReference>
<dbReference type="PANTHER" id="PTHR33525">
    <property type="match status" value="1"/>
</dbReference>
<dbReference type="OrthoDB" id="9770715at2"/>
<keyword evidence="3" id="KW-1185">Reference proteome</keyword>
<dbReference type="Gene3D" id="1.10.3210.10">
    <property type="entry name" value="Hypothetical protein af1432"/>
    <property type="match status" value="1"/>
</dbReference>
<comment type="caution">
    <text evidence="2">The sequence shown here is derived from an EMBL/GenBank/DDBJ whole genome shotgun (WGS) entry which is preliminary data.</text>
</comment>
<dbReference type="Pfam" id="PF08668">
    <property type="entry name" value="HDOD"/>
    <property type="match status" value="1"/>
</dbReference>
<evidence type="ECO:0000259" key="1">
    <source>
        <dbReference type="PROSITE" id="PS51833"/>
    </source>
</evidence>
<proteinExistence type="predicted"/>
<dbReference type="STRING" id="1328313.DS2_06876"/>
<dbReference type="eggNOG" id="COG1639">
    <property type="taxonomic scope" value="Bacteria"/>
</dbReference>
<organism evidence="2 3">
    <name type="scientific">Catenovulum agarivorans DS-2</name>
    <dbReference type="NCBI Taxonomy" id="1328313"/>
    <lineage>
        <taxon>Bacteria</taxon>
        <taxon>Pseudomonadati</taxon>
        <taxon>Pseudomonadota</taxon>
        <taxon>Gammaproteobacteria</taxon>
        <taxon>Alteromonadales</taxon>
        <taxon>Alteromonadaceae</taxon>
        <taxon>Catenovulum</taxon>
    </lineage>
</organism>
<dbReference type="EMBL" id="ARZY01000009">
    <property type="protein sequence ID" value="EWH10754.1"/>
    <property type="molecule type" value="Genomic_DNA"/>
</dbReference>
<protein>
    <submittedName>
        <fullName evidence="2">Signal transduction protein</fullName>
    </submittedName>
</protein>
<dbReference type="SUPFAM" id="SSF109604">
    <property type="entry name" value="HD-domain/PDEase-like"/>
    <property type="match status" value="1"/>
</dbReference>
<sequence length="278" mass="30784">MKIEEYIAKAGRICALPDTCHRIQELIEDDNSTMDDIAEVLSFDPIITGHVLKLANSALYNFSSQVETVSKAVTLLGADAVYNLVLATGTSTALAKLDTSSIDLDRHWRTSINSALIYKRFAKKERIKKADSLFVTGLLHNVGELIVAQVNPTAASKCEELHANQPPHYIQQEVLGFDYATLGAMLFKHWRLPNHMVNLILNQHNIGSSVESQLMFLSTRLGLVSVFPEEFELDQMIPSQLSEQLGYKKADLDGAIDWANIGAFSVFSIVCPQANSVY</sequence>